<dbReference type="EMBL" id="JALLBG020000199">
    <property type="protein sequence ID" value="KAL3759600.1"/>
    <property type="molecule type" value="Genomic_DNA"/>
</dbReference>
<keyword evidence="3" id="KW-0131">Cell cycle</keyword>
<evidence type="ECO:0000259" key="6">
    <source>
        <dbReference type="SMART" id="SM00385"/>
    </source>
</evidence>
<dbReference type="InterPro" id="IPR036915">
    <property type="entry name" value="Cyclin-like_sf"/>
</dbReference>
<evidence type="ECO:0000256" key="2">
    <source>
        <dbReference type="ARBA" id="ARBA00023127"/>
    </source>
</evidence>
<keyword evidence="2 4" id="KW-0195">Cyclin</keyword>
<evidence type="ECO:0000313" key="7">
    <source>
        <dbReference type="EMBL" id="KAL3759600.1"/>
    </source>
</evidence>
<feature type="domain" description="Cyclin-like" evidence="6">
    <location>
        <begin position="92"/>
        <end position="196"/>
    </location>
</feature>
<feature type="region of interest" description="Disordered" evidence="5">
    <location>
        <begin position="366"/>
        <end position="418"/>
    </location>
</feature>
<name>A0ABD3MGD2_9STRA</name>
<keyword evidence="8" id="KW-1185">Reference proteome</keyword>
<dbReference type="Pfam" id="PF00134">
    <property type="entry name" value="Cyclin_N"/>
    <property type="match status" value="1"/>
</dbReference>
<evidence type="ECO:0000256" key="4">
    <source>
        <dbReference type="RuleBase" id="RU000383"/>
    </source>
</evidence>
<evidence type="ECO:0000256" key="3">
    <source>
        <dbReference type="ARBA" id="ARBA00023306"/>
    </source>
</evidence>
<dbReference type="Proteomes" id="UP001530293">
    <property type="component" value="Unassembled WGS sequence"/>
</dbReference>
<evidence type="ECO:0000256" key="1">
    <source>
        <dbReference type="ARBA" id="ARBA00022618"/>
    </source>
</evidence>
<dbReference type="InterPro" id="IPR006671">
    <property type="entry name" value="Cyclin_N"/>
</dbReference>
<dbReference type="SMART" id="SM00385">
    <property type="entry name" value="CYCLIN"/>
    <property type="match status" value="1"/>
</dbReference>
<evidence type="ECO:0000256" key="5">
    <source>
        <dbReference type="SAM" id="MobiDB-lite"/>
    </source>
</evidence>
<dbReference type="SUPFAM" id="SSF47954">
    <property type="entry name" value="Cyclin-like"/>
    <property type="match status" value="1"/>
</dbReference>
<comment type="caution">
    <text evidence="7">The sequence shown here is derived from an EMBL/GenBank/DDBJ whole genome shotgun (WGS) entry which is preliminary data.</text>
</comment>
<protein>
    <recommendedName>
        <fullName evidence="6">Cyclin-like domain-containing protein</fullName>
    </recommendedName>
</protein>
<dbReference type="AlphaFoldDB" id="A0ABD3MGD2"/>
<sequence>MIDADVPSLFHYPTKDVADRLQSMLDAEQRSRYQCRDYLHHRRPLERNLRQPRRSSAPPTLVSTSNVNIAAAATTTTPTNIVTPALRTKIVQWLYECVDYLDLSRECVAMAMSYVDRLMSSSRTISNKAAARTVAQARQDSMLYQLIAVSSLFLAMKLNSSQSVRSSPIDANTLVLISHDSYSAKEIIDMEQVVLEGLEWRICGPTSLSIAYEAIALLAKTMPSKKSDKWRRVSSLLDSTRLQIEMSILDYKTSVLRSPSTIALASIMNSMELLDFTIQEKRSFSHTLMKCTVGIQNDIFQSPQMERIRTELHNVFDRQSSNVIDRAILGMSKTTASEKIAQSKNKRRLQSISPVRVDSDIVNFAKTKSSHRHQHKGPRPCSNSKSRRKTDQVGLNPVLIRTGKHSRNHDSRRVPLEP</sequence>
<proteinExistence type="inferred from homology"/>
<dbReference type="Gene3D" id="1.10.472.10">
    <property type="entry name" value="Cyclin-like"/>
    <property type="match status" value="2"/>
</dbReference>
<organism evidence="7 8">
    <name type="scientific">Discostella pseudostelligera</name>
    <dbReference type="NCBI Taxonomy" id="259834"/>
    <lineage>
        <taxon>Eukaryota</taxon>
        <taxon>Sar</taxon>
        <taxon>Stramenopiles</taxon>
        <taxon>Ochrophyta</taxon>
        <taxon>Bacillariophyta</taxon>
        <taxon>Coscinodiscophyceae</taxon>
        <taxon>Thalassiosirophycidae</taxon>
        <taxon>Stephanodiscales</taxon>
        <taxon>Stephanodiscaceae</taxon>
        <taxon>Discostella</taxon>
    </lineage>
</organism>
<dbReference type="InterPro" id="IPR048258">
    <property type="entry name" value="Cyclins_cyclin-box"/>
</dbReference>
<dbReference type="GO" id="GO:0051301">
    <property type="term" value="P:cell division"/>
    <property type="evidence" value="ECO:0007669"/>
    <property type="project" value="UniProtKB-KW"/>
</dbReference>
<feature type="compositionally biased region" description="Basic residues" evidence="5">
    <location>
        <begin position="368"/>
        <end position="378"/>
    </location>
</feature>
<dbReference type="InterPro" id="IPR013763">
    <property type="entry name" value="Cyclin-like_dom"/>
</dbReference>
<keyword evidence="1" id="KW-0132">Cell division</keyword>
<dbReference type="PANTHER" id="PTHR10177">
    <property type="entry name" value="CYCLINS"/>
    <property type="match status" value="1"/>
</dbReference>
<dbReference type="PROSITE" id="PS00292">
    <property type="entry name" value="CYCLINS"/>
    <property type="match status" value="1"/>
</dbReference>
<gene>
    <name evidence="7" type="ORF">ACHAWU_009747</name>
</gene>
<evidence type="ECO:0000313" key="8">
    <source>
        <dbReference type="Proteomes" id="UP001530293"/>
    </source>
</evidence>
<dbReference type="InterPro" id="IPR039361">
    <property type="entry name" value="Cyclin"/>
</dbReference>
<feature type="compositionally biased region" description="Basic and acidic residues" evidence="5">
    <location>
        <begin position="408"/>
        <end position="418"/>
    </location>
</feature>
<dbReference type="FunFam" id="1.10.472.10:FF:000093">
    <property type="entry name" value="Predicted protein"/>
    <property type="match status" value="1"/>
</dbReference>
<comment type="similarity">
    <text evidence="4">Belongs to the cyclin family.</text>
</comment>
<reference evidence="7 8" key="1">
    <citation type="submission" date="2024-10" db="EMBL/GenBank/DDBJ databases">
        <title>Updated reference genomes for cyclostephanoid diatoms.</title>
        <authorList>
            <person name="Roberts W.R."/>
            <person name="Alverson A.J."/>
        </authorList>
    </citation>
    <scope>NUCLEOTIDE SEQUENCE [LARGE SCALE GENOMIC DNA]</scope>
    <source>
        <strain evidence="7 8">AJA232-27</strain>
    </source>
</reference>
<accession>A0ABD3MGD2</accession>